<name>J7R136_HUIN7</name>
<dbReference type="GO" id="GO:0045721">
    <property type="term" value="P:negative regulation of gluconeogenesis"/>
    <property type="evidence" value="ECO:0007669"/>
    <property type="project" value="EnsemblFungi"/>
</dbReference>
<dbReference type="InterPro" id="IPR024964">
    <property type="entry name" value="CTLH/CRA"/>
</dbReference>
<evidence type="ECO:0000313" key="5">
    <source>
        <dbReference type="Proteomes" id="UP000006310"/>
    </source>
</evidence>
<dbReference type="SMART" id="SM00757">
    <property type="entry name" value="CRA"/>
    <property type="match status" value="1"/>
</dbReference>
<protein>
    <recommendedName>
        <fullName evidence="6">B30.2/SPRY domain-containing protein</fullName>
    </recommendedName>
</protein>
<feature type="compositionally biased region" description="Acidic residues" evidence="1">
    <location>
        <begin position="317"/>
        <end position="334"/>
    </location>
</feature>
<dbReference type="InterPro" id="IPR050618">
    <property type="entry name" value="Ubq-SigPath_Reg"/>
</dbReference>
<dbReference type="eggNOG" id="KOG1477">
    <property type="taxonomic scope" value="Eukaryota"/>
</dbReference>
<dbReference type="PANTHER" id="PTHR12864">
    <property type="entry name" value="RAN BINDING PROTEIN 9-RELATED"/>
    <property type="match status" value="1"/>
</dbReference>
<dbReference type="Pfam" id="PF10607">
    <property type="entry name" value="CTLH"/>
    <property type="match status" value="1"/>
</dbReference>
<dbReference type="EMBL" id="HE978315">
    <property type="protein sequence ID" value="CCK68490.1"/>
    <property type="molecule type" value="Genomic_DNA"/>
</dbReference>
<dbReference type="KEGG" id="kng:KNAG_0B00410"/>
<dbReference type="PROSITE" id="PS50188">
    <property type="entry name" value="B302_SPRY"/>
    <property type="match status" value="1"/>
</dbReference>
<dbReference type="InterPro" id="IPR013144">
    <property type="entry name" value="CRA_dom"/>
</dbReference>
<dbReference type="STRING" id="1071383.J7R136"/>
<dbReference type="OrthoDB" id="25503at2759"/>
<dbReference type="InterPro" id="IPR043136">
    <property type="entry name" value="B30.2/SPRY_sf"/>
</dbReference>
<dbReference type="InterPro" id="IPR001870">
    <property type="entry name" value="B30.2/SPRY"/>
</dbReference>
<dbReference type="PROSITE" id="PS50897">
    <property type="entry name" value="CTLH"/>
    <property type="match status" value="1"/>
</dbReference>
<dbReference type="InterPro" id="IPR044736">
    <property type="entry name" value="Gid1/RanBPM/SPLA_SPRY"/>
</dbReference>
<dbReference type="PROSITE" id="PS50896">
    <property type="entry name" value="LISH"/>
    <property type="match status" value="1"/>
</dbReference>
<dbReference type="InterPro" id="IPR013320">
    <property type="entry name" value="ConA-like_dom_sf"/>
</dbReference>
<evidence type="ECO:0008006" key="6">
    <source>
        <dbReference type="Google" id="ProtNLM"/>
    </source>
</evidence>
<dbReference type="GeneID" id="34524140"/>
<dbReference type="RefSeq" id="XP_022462736.1">
    <property type="nucleotide sequence ID" value="XM_022611314.1"/>
</dbReference>
<evidence type="ECO:0000259" key="2">
    <source>
        <dbReference type="PROSITE" id="PS50188"/>
    </source>
</evidence>
<dbReference type="InterPro" id="IPR006595">
    <property type="entry name" value="CTLH_C"/>
</dbReference>
<reference evidence="4 5" key="1">
    <citation type="journal article" date="2011" name="Proc. Natl. Acad. Sci. U.S.A.">
        <title>Evolutionary erosion of yeast sex chromosomes by mating-type switching accidents.</title>
        <authorList>
            <person name="Gordon J.L."/>
            <person name="Armisen D."/>
            <person name="Proux-Wera E."/>
            <person name="Oheigeartaigh S.S."/>
            <person name="Byrne K.P."/>
            <person name="Wolfe K.H."/>
        </authorList>
    </citation>
    <scope>NUCLEOTIDE SEQUENCE [LARGE SCALE GENOMIC DNA]</scope>
    <source>
        <strain evidence="5">ATCC MYA-139 / BCRC 22969 / CBS 8797 / CCRC 22969 / KCTC 17520 / NBRC 10181 / NCYC 3082</strain>
    </source>
</reference>
<feature type="domain" description="CTLH" evidence="3">
    <location>
        <begin position="587"/>
        <end position="640"/>
    </location>
</feature>
<dbReference type="AlphaFoldDB" id="J7R136"/>
<dbReference type="Proteomes" id="UP000006310">
    <property type="component" value="Chromosome 2"/>
</dbReference>
<dbReference type="SUPFAM" id="SSF49899">
    <property type="entry name" value="Concanavalin A-like lectins/glucanases"/>
    <property type="match status" value="1"/>
</dbReference>
<evidence type="ECO:0000259" key="3">
    <source>
        <dbReference type="PROSITE" id="PS50897"/>
    </source>
</evidence>
<keyword evidence="5" id="KW-1185">Reference proteome</keyword>
<gene>
    <name evidence="4" type="primary">KNAG0B00410</name>
    <name evidence="4" type="ordered locus">KNAG_0B00410</name>
</gene>
<dbReference type="HOGENOM" id="CLU_308189_0_0_1"/>
<dbReference type="InterPro" id="IPR003877">
    <property type="entry name" value="SPRY_dom"/>
</dbReference>
<evidence type="ECO:0000256" key="1">
    <source>
        <dbReference type="SAM" id="MobiDB-lite"/>
    </source>
</evidence>
<organism evidence="4 5">
    <name type="scientific">Huiozyma naganishii (strain ATCC MYA-139 / BCRC 22969 / CBS 8797 / KCTC 17520 / NBRC 10181 / NCYC 3082 / Yp74L-3)</name>
    <name type="common">Yeast</name>
    <name type="synonym">Kazachstania naganishii</name>
    <dbReference type="NCBI Taxonomy" id="1071383"/>
    <lineage>
        <taxon>Eukaryota</taxon>
        <taxon>Fungi</taxon>
        <taxon>Dikarya</taxon>
        <taxon>Ascomycota</taxon>
        <taxon>Saccharomycotina</taxon>
        <taxon>Saccharomycetes</taxon>
        <taxon>Saccharomycetales</taxon>
        <taxon>Saccharomycetaceae</taxon>
        <taxon>Huiozyma</taxon>
    </lineage>
</organism>
<evidence type="ECO:0000313" key="4">
    <source>
        <dbReference type="EMBL" id="CCK68490.1"/>
    </source>
</evidence>
<dbReference type="GO" id="GO:0034657">
    <property type="term" value="C:GID complex"/>
    <property type="evidence" value="ECO:0007669"/>
    <property type="project" value="EnsemblFungi"/>
</dbReference>
<dbReference type="GO" id="GO:0006808">
    <property type="term" value="P:regulation of nitrogen utilization"/>
    <property type="evidence" value="ECO:0007669"/>
    <property type="project" value="EnsemblFungi"/>
</dbReference>
<dbReference type="CDD" id="cd12885">
    <property type="entry name" value="SPRY_RanBP_like"/>
    <property type="match status" value="1"/>
</dbReference>
<proteinExistence type="predicted"/>
<dbReference type="SMART" id="SM00449">
    <property type="entry name" value="SPRY"/>
    <property type="match status" value="1"/>
</dbReference>
<sequence>MDPIDRQFLSVLFPQYLMKQPIGSELVGLYNSHKWLLQKLCGKQDDCVSRGVIPQGTPLPVATKKEMWKGLMRLGVLGTLPYDSADDSYLVQLYQYFYPFNSLLEQFHINYDDTRGGLLVDTDQMEVDKTEEPNGRETAATEKLVGMDIYDTIGYRLPTRWEKPDNDRLNLSIKNLRVSLNKNWVELPKLESKPRTLSASSAGSNGNVIGTINQLNGLRNDNSAISSGSTSNNNNSSNSKTDYAFLSANESIPYRDLGVFYYEVTVESNADTNDPISSAIDVLLGFKYSSSAVLDLGIASNQPRRNTAATVSPMDRELDDDEEEDNDLENDVDYPDSVMSGDYTSRTYFKNKASTVYGSAYRGFFGYCSLDGKVYSGRHSSEYSSKLKVNDTIGCGFDFINSSIFFTKNGNYLGEAFVGLPESAFVPSIALKSSNGNYKNDFTLKTNFGLLEEFTFNIVGYCDQRKGECYANVVDIHSRKTAEPYPMDDTTFAKVTKPLLKWDRRWYDYSGGGDPMNTLSERDASLQDSLNYLINDYLVLEGMVDVAKSFLQDLREDCPEQDNSEESKVISRIESRICDQEKLVLLRQKLRKYVNDGALDKCVAYLNSEIPGLLESNAEVSFEIDLARFILGIMSGEPVARSIETGQDLSLKCSTNSAISEETRTWFQARLGNVSSLLAYEDPMTQAPKELMVYMTPEYLQERLFQEINASILSFNNESQESLLEQVIGSTRSMLGILQENSSDLYPLDGPALVNSAYYRGMNLDEDILKL</sequence>
<reference evidence="5" key="2">
    <citation type="submission" date="2012-08" db="EMBL/GenBank/DDBJ databases">
        <title>Genome sequence of Kazachstania naganishii.</title>
        <authorList>
            <person name="Gordon J.L."/>
            <person name="Armisen D."/>
            <person name="Proux-Wera E."/>
            <person name="OhEigeartaigh S.S."/>
            <person name="Byrne K.P."/>
            <person name="Wolfe K.H."/>
        </authorList>
    </citation>
    <scope>NUCLEOTIDE SEQUENCE [LARGE SCALE GENOMIC DNA]</scope>
    <source>
        <strain evidence="5">ATCC MYA-139 / BCRC 22969 / CBS 8797 / CCRC 22969 / KCTC 17520 / NBRC 10181 / NCYC 3082</strain>
    </source>
</reference>
<dbReference type="Gene3D" id="2.60.120.920">
    <property type="match status" value="1"/>
</dbReference>
<accession>J7R136</accession>
<dbReference type="Pfam" id="PF00622">
    <property type="entry name" value="SPRY"/>
    <property type="match status" value="1"/>
</dbReference>
<feature type="region of interest" description="Disordered" evidence="1">
    <location>
        <begin position="304"/>
        <end position="336"/>
    </location>
</feature>
<dbReference type="InterPro" id="IPR006594">
    <property type="entry name" value="LisH"/>
</dbReference>
<feature type="domain" description="B30.2/SPRY" evidence="2">
    <location>
        <begin position="183"/>
        <end position="447"/>
    </location>
</feature>
<dbReference type="GO" id="GO:0043161">
    <property type="term" value="P:proteasome-mediated ubiquitin-dependent protein catabolic process"/>
    <property type="evidence" value="ECO:0007669"/>
    <property type="project" value="EnsemblFungi"/>
</dbReference>